<evidence type="ECO:0000256" key="17">
    <source>
        <dbReference type="ARBA" id="ARBA00023264"/>
    </source>
</evidence>
<evidence type="ECO:0000256" key="14">
    <source>
        <dbReference type="ARBA" id="ARBA00023098"/>
    </source>
</evidence>
<keyword evidence="15 24" id="KW-0472">Membrane</keyword>
<feature type="transmembrane region" description="Helical" evidence="24">
    <location>
        <begin position="136"/>
        <end position="158"/>
    </location>
</feature>
<evidence type="ECO:0000256" key="12">
    <source>
        <dbReference type="ARBA" id="ARBA00022695"/>
    </source>
</evidence>
<accession>A0ABW1SFB4</accession>
<evidence type="ECO:0000256" key="8">
    <source>
        <dbReference type="ARBA" id="ARBA00022475"/>
    </source>
</evidence>
<feature type="transmembrane region" description="Helical" evidence="24">
    <location>
        <begin position="179"/>
        <end position="199"/>
    </location>
</feature>
<evidence type="ECO:0000256" key="10">
    <source>
        <dbReference type="ARBA" id="ARBA00022679"/>
    </source>
</evidence>
<evidence type="ECO:0000256" key="5">
    <source>
        <dbReference type="ARBA" id="ARBA00010185"/>
    </source>
</evidence>
<keyword evidence="10" id="KW-0808">Transferase</keyword>
<evidence type="ECO:0000256" key="6">
    <source>
        <dbReference type="ARBA" id="ARBA00012487"/>
    </source>
</evidence>
<evidence type="ECO:0000256" key="15">
    <source>
        <dbReference type="ARBA" id="ARBA00023136"/>
    </source>
</evidence>
<comment type="caution">
    <text evidence="25">The sequence shown here is derived from an EMBL/GenBank/DDBJ whole genome shotgun (WGS) entry which is preliminary data.</text>
</comment>
<reference evidence="26" key="1">
    <citation type="journal article" date="2019" name="Int. J. Syst. Evol. Microbiol.">
        <title>The Global Catalogue of Microorganisms (GCM) 10K type strain sequencing project: providing services to taxonomists for standard genome sequencing and annotation.</title>
        <authorList>
            <consortium name="The Broad Institute Genomics Platform"/>
            <consortium name="The Broad Institute Genome Sequencing Center for Infectious Disease"/>
            <person name="Wu L."/>
            <person name="Ma J."/>
        </authorList>
    </citation>
    <scope>NUCLEOTIDE SEQUENCE [LARGE SCALE GENOMIC DNA]</scope>
    <source>
        <strain evidence="26">CGMCC-1.15741</strain>
    </source>
</reference>
<keyword evidence="9" id="KW-0444">Lipid biosynthesis</keyword>
<dbReference type="RefSeq" id="WP_377381658.1">
    <property type="nucleotide sequence ID" value="NZ_JBHSSW010000066.1"/>
</dbReference>
<feature type="transmembrane region" description="Helical" evidence="24">
    <location>
        <begin position="111"/>
        <end position="130"/>
    </location>
</feature>
<evidence type="ECO:0000256" key="16">
    <source>
        <dbReference type="ARBA" id="ARBA00023209"/>
    </source>
</evidence>
<evidence type="ECO:0000256" key="9">
    <source>
        <dbReference type="ARBA" id="ARBA00022516"/>
    </source>
</evidence>
<keyword evidence="11 24" id="KW-0812">Transmembrane</keyword>
<name>A0ABW1SFB4_9PROT</name>
<keyword evidence="16" id="KW-0594">Phospholipid biosynthesis</keyword>
<evidence type="ECO:0000256" key="3">
    <source>
        <dbReference type="ARBA" id="ARBA00005119"/>
    </source>
</evidence>
<keyword evidence="12 25" id="KW-0548">Nucleotidyltransferase</keyword>
<evidence type="ECO:0000256" key="4">
    <source>
        <dbReference type="ARBA" id="ARBA00005189"/>
    </source>
</evidence>
<evidence type="ECO:0000256" key="19">
    <source>
        <dbReference type="ARBA" id="ARBA00031825"/>
    </source>
</evidence>
<dbReference type="GO" id="GO:0016779">
    <property type="term" value="F:nucleotidyltransferase activity"/>
    <property type="evidence" value="ECO:0007669"/>
    <property type="project" value="UniProtKB-KW"/>
</dbReference>
<keyword evidence="26" id="KW-1185">Reference proteome</keyword>
<dbReference type="PANTHER" id="PTHR46382">
    <property type="entry name" value="PHOSPHATIDATE CYTIDYLYLTRANSFERASE"/>
    <property type="match status" value="1"/>
</dbReference>
<comment type="subcellular location">
    <subcellularLocation>
        <location evidence="2">Cell membrane</location>
        <topology evidence="2">Multi-pass membrane protein</topology>
    </subcellularLocation>
</comment>
<evidence type="ECO:0000313" key="25">
    <source>
        <dbReference type="EMBL" id="MFC6199957.1"/>
    </source>
</evidence>
<feature type="transmembrane region" description="Helical" evidence="24">
    <location>
        <begin position="71"/>
        <end position="104"/>
    </location>
</feature>
<evidence type="ECO:0000313" key="26">
    <source>
        <dbReference type="Proteomes" id="UP001596303"/>
    </source>
</evidence>
<comment type="pathway">
    <text evidence="4">Lipid metabolism.</text>
</comment>
<gene>
    <name evidence="25" type="ORF">ACFQDM_17930</name>
</gene>
<dbReference type="Proteomes" id="UP001596303">
    <property type="component" value="Unassembled WGS sequence"/>
</dbReference>
<feature type="transmembrane region" description="Helical" evidence="24">
    <location>
        <begin position="205"/>
        <end position="226"/>
    </location>
</feature>
<proteinExistence type="inferred from homology"/>
<organism evidence="25 26">
    <name type="scientific">Ponticaulis profundi</name>
    <dbReference type="NCBI Taxonomy" id="2665222"/>
    <lineage>
        <taxon>Bacteria</taxon>
        <taxon>Pseudomonadati</taxon>
        <taxon>Pseudomonadota</taxon>
        <taxon>Alphaproteobacteria</taxon>
        <taxon>Hyphomonadales</taxon>
        <taxon>Hyphomonadaceae</taxon>
        <taxon>Ponticaulis</taxon>
    </lineage>
</organism>
<evidence type="ECO:0000256" key="22">
    <source>
        <dbReference type="ARBA" id="ARBA00032743"/>
    </source>
</evidence>
<keyword evidence="8" id="KW-1003">Cell membrane</keyword>
<keyword evidence="17" id="KW-1208">Phospholipid metabolism</keyword>
<protein>
    <recommendedName>
        <fullName evidence="7">Phosphatidate cytidylyltransferase</fullName>
        <ecNumber evidence="6">2.7.7.41</ecNumber>
    </recommendedName>
    <alternativeName>
        <fullName evidence="20">CDP-DAG synthase</fullName>
    </alternativeName>
    <alternativeName>
        <fullName evidence="22">CDP-DG synthase</fullName>
    </alternativeName>
    <alternativeName>
        <fullName evidence="18">CDP-diacylglycerol synthase</fullName>
    </alternativeName>
    <alternativeName>
        <fullName evidence="21">CDP-diglyceride pyrophosphorylase</fullName>
    </alternativeName>
    <alternativeName>
        <fullName evidence="23">CDP-diglyceride synthase</fullName>
    </alternativeName>
    <alternativeName>
        <fullName evidence="19">CTP:phosphatidate cytidylyltransferase</fullName>
    </alternativeName>
</protein>
<evidence type="ECO:0000256" key="20">
    <source>
        <dbReference type="ARBA" id="ARBA00032253"/>
    </source>
</evidence>
<evidence type="ECO:0000256" key="1">
    <source>
        <dbReference type="ARBA" id="ARBA00001698"/>
    </source>
</evidence>
<evidence type="ECO:0000256" key="11">
    <source>
        <dbReference type="ARBA" id="ARBA00022692"/>
    </source>
</evidence>
<evidence type="ECO:0000256" key="7">
    <source>
        <dbReference type="ARBA" id="ARBA00019373"/>
    </source>
</evidence>
<dbReference type="EC" id="2.7.7.41" evidence="6"/>
<evidence type="ECO:0000256" key="24">
    <source>
        <dbReference type="SAM" id="Phobius"/>
    </source>
</evidence>
<evidence type="ECO:0000256" key="2">
    <source>
        <dbReference type="ARBA" id="ARBA00004651"/>
    </source>
</evidence>
<evidence type="ECO:0000256" key="23">
    <source>
        <dbReference type="ARBA" id="ARBA00033406"/>
    </source>
</evidence>
<keyword evidence="13 24" id="KW-1133">Transmembrane helix</keyword>
<comment type="similarity">
    <text evidence="5">Belongs to the CDS family.</text>
</comment>
<dbReference type="Pfam" id="PF01148">
    <property type="entry name" value="CTP_transf_1"/>
    <property type="match status" value="1"/>
</dbReference>
<dbReference type="EMBL" id="JBHSSW010000066">
    <property type="protein sequence ID" value="MFC6199957.1"/>
    <property type="molecule type" value="Genomic_DNA"/>
</dbReference>
<comment type="catalytic activity">
    <reaction evidence="1">
        <text>a 1,2-diacyl-sn-glycero-3-phosphate + CTP + H(+) = a CDP-1,2-diacyl-sn-glycerol + diphosphate</text>
        <dbReference type="Rhea" id="RHEA:16229"/>
        <dbReference type="ChEBI" id="CHEBI:15378"/>
        <dbReference type="ChEBI" id="CHEBI:33019"/>
        <dbReference type="ChEBI" id="CHEBI:37563"/>
        <dbReference type="ChEBI" id="CHEBI:58332"/>
        <dbReference type="ChEBI" id="CHEBI:58608"/>
        <dbReference type="EC" id="2.7.7.41"/>
    </reaction>
</comment>
<evidence type="ECO:0000256" key="21">
    <source>
        <dbReference type="ARBA" id="ARBA00032396"/>
    </source>
</evidence>
<comment type="pathway">
    <text evidence="3">Phospholipid metabolism; CDP-diacylglycerol biosynthesis; CDP-diacylglycerol from sn-glycerol 3-phosphate: step 3/3.</text>
</comment>
<dbReference type="PANTHER" id="PTHR46382:SF1">
    <property type="entry name" value="PHOSPHATIDATE CYTIDYLYLTRANSFERASE"/>
    <property type="match status" value="1"/>
</dbReference>
<sequence length="275" mass="28844">MTRNNPGKSKDALFMRILSAVVMIPAGLVVVSAGGIILVLACVACGIGMWLEYQTVSSRTSRRELQFVGGVLITLNCLASLLGISVGFMVAGLSSVLLGFYLCLNRTPKCGWLVAGFVVINAALLSLLLLRNGVSGGLQLTLAIMVCVWSTDIFAYFAGRGFGGPKLAPQGSPNKTWSGAAGAVICTVLIGALLAGLFGASLLLWAPYAALISMVAQLGDLIQSYWKRRFDVKDSSSLIPGHGGLLDRLDSFSAVLITTSATSWLVVDFPQALLG</sequence>
<evidence type="ECO:0000256" key="13">
    <source>
        <dbReference type="ARBA" id="ARBA00022989"/>
    </source>
</evidence>
<evidence type="ECO:0000256" key="18">
    <source>
        <dbReference type="ARBA" id="ARBA00029893"/>
    </source>
</evidence>
<keyword evidence="14" id="KW-0443">Lipid metabolism</keyword>
<feature type="transmembrane region" description="Helical" evidence="24">
    <location>
        <begin position="21"/>
        <end position="51"/>
    </location>
</feature>